<dbReference type="STRING" id="1120996.SAMN02746066_04296"/>
<dbReference type="EMBL" id="FRCP01000026">
    <property type="protein sequence ID" value="SHM99989.1"/>
    <property type="molecule type" value="Genomic_DNA"/>
</dbReference>
<name>A0A1M7N8S5_9FIRM</name>
<reference evidence="1 2" key="1">
    <citation type="submission" date="2016-11" db="EMBL/GenBank/DDBJ databases">
        <authorList>
            <person name="Jaros S."/>
            <person name="Januszkiewicz K."/>
            <person name="Wedrychowicz H."/>
        </authorList>
    </citation>
    <scope>NUCLEOTIDE SEQUENCE [LARGE SCALE GENOMIC DNA]</scope>
    <source>
        <strain evidence="1 2">DSM 15930</strain>
    </source>
</reference>
<accession>A0A1M7N8S5</accession>
<dbReference type="RefSeq" id="WP_073291248.1">
    <property type="nucleotide sequence ID" value="NZ_FRCP01000026.1"/>
</dbReference>
<dbReference type="AlphaFoldDB" id="A0A1M7N8S5"/>
<keyword evidence="2" id="KW-1185">Reference proteome</keyword>
<protein>
    <submittedName>
        <fullName evidence="1">Uncharacterized protein</fullName>
    </submittedName>
</protein>
<proteinExistence type="predicted"/>
<organism evidence="1 2">
    <name type="scientific">Anaerosporobacter mobilis DSM 15930</name>
    <dbReference type="NCBI Taxonomy" id="1120996"/>
    <lineage>
        <taxon>Bacteria</taxon>
        <taxon>Bacillati</taxon>
        <taxon>Bacillota</taxon>
        <taxon>Clostridia</taxon>
        <taxon>Lachnospirales</taxon>
        <taxon>Lachnospiraceae</taxon>
        <taxon>Anaerosporobacter</taxon>
    </lineage>
</organism>
<evidence type="ECO:0000313" key="1">
    <source>
        <dbReference type="EMBL" id="SHM99989.1"/>
    </source>
</evidence>
<evidence type="ECO:0000313" key="2">
    <source>
        <dbReference type="Proteomes" id="UP000184038"/>
    </source>
</evidence>
<gene>
    <name evidence="1" type="ORF">SAMN02746066_04296</name>
</gene>
<sequence>MGKDDLLDAFSEFGFNVLMEKGKKLHNEMELRKRIKDFVEKEFNAKFENLPLDYEIDFEGLNDYLNNVFMTDIYAYFFKIEKEDREKAYSTIISKSLFYSKAKNNELIVTFIDNLLNLISTFKSKDFTEENILLGNLQATDIINSINSSIKQVDKSTSQEIQKLRDELTQYLPGLDFKNIVSIIDGYIHKGEFDAVKNIEKIVSNNDLSIYINVCFLWYFYEEKNIERYLNEIKKIKEDIVKNASLAFIAILYLDRDKEIKKLIDIATDGNLIYILNILLEKNYELLYQTVSTKEGENNIIKFEVKYSSCEYQYLQKQIIFRCIEKEVGILNLSEVLQEIFPVSDFEYRFKYLIRKAKELYSRGNQYHTEELQEIYKELLGLKIIYYNCADVLCKTYLVEMFSLAQVINNEIAVYEYDQLSESLKSDIEIKSLYYEGILNNGKCCIDKFELLDFATENQQFVLLNMVFTKYIFSIEELNNYWDEHLYLLRKNIIAVHIYYDCFKGKKSNKEIKINISKCNNEYNNQLEFYLIILKLQMDEVLVNEVCKKLVSGEMKFIQVYGLQEFSYLCINSGFHQAVRPVLEKYSYVPIIDIILCKVIFDYYEEERDILLTKVVNLLENGYNDSDIYEIKAMILQSKGYQLEAIKNFKYAFSLNPNKYNTILNLLYLSIHNNRNLDLAILESAKQFNDTQMLYMIAGAYDYLGDKQNQRRYITKSLLTSDEYVKEVYNAYLMAVLLQPNSKNTDDPERVDDTSTVFLKYGNENRIISFYNDENMLPGSRSKFADAEHYFVRSQAGVKLLRKKKDDKVNLDGKEYVVDNILQTDKFLFQYCLRKLDEMKGIIAGHLGQDGDMSELVSILKTYTPSDRTENNLIALYSEPRDGIPISFYSISGMFRCLSDTIEYLLLNESVTIWNTYLKADIEIEDRPIVVTYSASLMLYLLGVPIDKLTVLKDIYVESVTSNSNRHDYEAKIEYYNKDDVTSIFQQEDKLYRNEVSEDVKEKELQKALDIYEYIYALNNIESASEPIKEIGISIEDMRKMLGDCDYYAMCLVEEEKAYLVTEDIFLIKSVEFMNLGIEAISIFTLITQLDLNLENLLNIIENAIKYRFQNPWHICVIKYISEKYSCIVDEEKRKQIIKRLLELMIPNIQDEKYIELVKNDINALFILVYNKELVINADIENAIQRVVYYYNQNIVRATLRSLFVIDGDDNLH</sequence>
<dbReference type="Proteomes" id="UP000184038">
    <property type="component" value="Unassembled WGS sequence"/>
</dbReference>
<dbReference type="OrthoDB" id="9960240at2"/>